<feature type="transmembrane region" description="Helical" evidence="6">
    <location>
        <begin position="68"/>
        <end position="90"/>
    </location>
</feature>
<feature type="transmembrane region" description="Helical" evidence="6">
    <location>
        <begin position="266"/>
        <end position="286"/>
    </location>
</feature>
<dbReference type="EMBL" id="AP023423">
    <property type="protein sequence ID" value="BCK88816.1"/>
    <property type="molecule type" value="Genomic_DNA"/>
</dbReference>
<reference evidence="7 8" key="1">
    <citation type="journal article" date="2022" name="Int. J. Syst. Evol. Microbiol.">
        <title>&lt;i&gt;Sideroxyarcus emersonii&lt;/i&gt; gen. nov. sp. nov., a neutrophilic, microaerobic iron- and thiosulfate-oxidizing bacterium isolated from iron-rich wetland sediment.</title>
        <authorList>
            <person name="Kato S."/>
            <person name="Itoh T."/>
            <person name="Iino T."/>
            <person name="Ohkuma M."/>
        </authorList>
    </citation>
    <scope>NUCLEOTIDE SEQUENCE [LARGE SCALE GENOMIC DNA]</scope>
    <source>
        <strain evidence="7 8">MIZ01</strain>
    </source>
</reference>
<dbReference type="PANTHER" id="PTHR30250:SF26">
    <property type="entry name" value="PSMA PROTEIN"/>
    <property type="match status" value="1"/>
</dbReference>
<keyword evidence="4 6" id="KW-1133">Transmembrane helix</keyword>
<feature type="transmembrane region" description="Helical" evidence="6">
    <location>
        <begin position="298"/>
        <end position="321"/>
    </location>
</feature>
<keyword evidence="3 6" id="KW-0812">Transmembrane</keyword>
<organism evidence="7 8">
    <name type="scientific">Sideroxyarcus emersonii</name>
    <dbReference type="NCBI Taxonomy" id="2764705"/>
    <lineage>
        <taxon>Bacteria</taxon>
        <taxon>Pseudomonadati</taxon>
        <taxon>Pseudomonadota</taxon>
        <taxon>Betaproteobacteria</taxon>
        <taxon>Nitrosomonadales</taxon>
        <taxon>Gallionellaceae</taxon>
        <taxon>Sideroxyarcus</taxon>
    </lineage>
</organism>
<dbReference type="PANTHER" id="PTHR30250">
    <property type="entry name" value="PST FAMILY PREDICTED COLANIC ACID TRANSPORTER"/>
    <property type="match status" value="1"/>
</dbReference>
<evidence type="ECO:0000256" key="4">
    <source>
        <dbReference type="ARBA" id="ARBA00022989"/>
    </source>
</evidence>
<feature type="transmembrane region" description="Helical" evidence="6">
    <location>
        <begin position="143"/>
        <end position="169"/>
    </location>
</feature>
<name>A0AAN1XCP6_9PROT</name>
<gene>
    <name evidence="7" type="ORF">MIZ01_2622</name>
</gene>
<evidence type="ECO:0000256" key="1">
    <source>
        <dbReference type="ARBA" id="ARBA00004651"/>
    </source>
</evidence>
<evidence type="ECO:0000256" key="5">
    <source>
        <dbReference type="ARBA" id="ARBA00023136"/>
    </source>
</evidence>
<evidence type="ECO:0000313" key="8">
    <source>
        <dbReference type="Proteomes" id="UP001320326"/>
    </source>
</evidence>
<comment type="subcellular location">
    <subcellularLocation>
        <location evidence="1">Cell membrane</location>
        <topology evidence="1">Multi-pass membrane protein</topology>
    </subcellularLocation>
</comment>
<keyword evidence="2" id="KW-1003">Cell membrane</keyword>
<evidence type="ECO:0000313" key="7">
    <source>
        <dbReference type="EMBL" id="BCK88816.1"/>
    </source>
</evidence>
<feature type="transmembrane region" description="Helical" evidence="6">
    <location>
        <begin position="181"/>
        <end position="208"/>
    </location>
</feature>
<keyword evidence="5 6" id="KW-0472">Membrane</keyword>
<dbReference type="AlphaFoldDB" id="A0AAN1XCP6"/>
<dbReference type="KEGG" id="seme:MIZ01_2622"/>
<evidence type="ECO:0008006" key="9">
    <source>
        <dbReference type="Google" id="ProtNLM"/>
    </source>
</evidence>
<feature type="transmembrane region" description="Helical" evidence="6">
    <location>
        <begin position="220"/>
        <end position="245"/>
    </location>
</feature>
<dbReference type="Proteomes" id="UP001320326">
    <property type="component" value="Chromosome"/>
</dbReference>
<accession>A0AAN1XCP6</accession>
<evidence type="ECO:0000256" key="2">
    <source>
        <dbReference type="ARBA" id="ARBA00022475"/>
    </source>
</evidence>
<evidence type="ECO:0000256" key="6">
    <source>
        <dbReference type="SAM" id="Phobius"/>
    </source>
</evidence>
<proteinExistence type="predicted"/>
<keyword evidence="8" id="KW-1185">Reference proteome</keyword>
<evidence type="ECO:0000256" key="3">
    <source>
        <dbReference type="ARBA" id="ARBA00022692"/>
    </source>
</evidence>
<dbReference type="GO" id="GO:0005886">
    <property type="term" value="C:plasma membrane"/>
    <property type="evidence" value="ECO:0007669"/>
    <property type="project" value="UniProtKB-SubCell"/>
</dbReference>
<protein>
    <recommendedName>
        <fullName evidence="9">Polysaccharide biosynthesis protein C-terminal domain-containing protein</fullName>
    </recommendedName>
</protein>
<dbReference type="InterPro" id="IPR050833">
    <property type="entry name" value="Poly_Biosynth_Transport"/>
</dbReference>
<sequence length="342" mass="36604">MMGLALTFMLLYAGFGLIGLAVAWTVQGFLARYAAKRILYNKCPDVFMIRSQPDLQLAKSIILPSLKWAVMGFGAILILQTDNVIIAAILGPAAIPNYEAAAKIAISTMTAALLLVTATSPQISKAYAEKDSTLVTSLLSQSVRLSVSAVVFLVAFVSVFGDSIIALWLGNGRFVGFPVLWTLLLMVLLEAHHVAMATATVATGHVVFAKPAMIAGLLNLAISILLASQLGLWGVALGTLIAQILTNNWYAPYIALKHFGIPFGSHFKSVLTPTFILLLVLLGANFEMKQLLTDLGNLSMLTIAFVISILLAASVSYLLVLTRGERQSLNKLVTSQIGQTVK</sequence>